<evidence type="ECO:0000313" key="2">
    <source>
        <dbReference type="Proteomes" id="UP001341840"/>
    </source>
</evidence>
<evidence type="ECO:0000313" key="1">
    <source>
        <dbReference type="EMBL" id="MED6167974.1"/>
    </source>
</evidence>
<protein>
    <submittedName>
        <fullName evidence="1">Uncharacterized protein</fullName>
    </submittedName>
</protein>
<dbReference type="EMBL" id="JASCZI010151051">
    <property type="protein sequence ID" value="MED6167974.1"/>
    <property type="molecule type" value="Genomic_DNA"/>
</dbReference>
<proteinExistence type="predicted"/>
<keyword evidence="2" id="KW-1185">Reference proteome</keyword>
<accession>A0ABU6V3Q2</accession>
<reference evidence="1 2" key="1">
    <citation type="journal article" date="2023" name="Plants (Basel)">
        <title>Bridging the Gap: Combining Genomics and Transcriptomics Approaches to Understand Stylosanthes scabra, an Orphan Legume from the Brazilian Caatinga.</title>
        <authorList>
            <person name="Ferreira-Neto J.R.C."/>
            <person name="da Silva M.D."/>
            <person name="Binneck E."/>
            <person name="de Melo N.F."/>
            <person name="da Silva R.H."/>
            <person name="de Melo A.L.T.M."/>
            <person name="Pandolfi V."/>
            <person name="Bustamante F.O."/>
            <person name="Brasileiro-Vidal A.C."/>
            <person name="Benko-Iseppon A.M."/>
        </authorList>
    </citation>
    <scope>NUCLEOTIDE SEQUENCE [LARGE SCALE GENOMIC DNA]</scope>
    <source>
        <tissue evidence="1">Leaves</tissue>
    </source>
</reference>
<dbReference type="Proteomes" id="UP001341840">
    <property type="component" value="Unassembled WGS sequence"/>
</dbReference>
<name>A0ABU6V3Q2_9FABA</name>
<gene>
    <name evidence="1" type="ORF">PIB30_007643</name>
</gene>
<organism evidence="1 2">
    <name type="scientific">Stylosanthes scabra</name>
    <dbReference type="NCBI Taxonomy" id="79078"/>
    <lineage>
        <taxon>Eukaryota</taxon>
        <taxon>Viridiplantae</taxon>
        <taxon>Streptophyta</taxon>
        <taxon>Embryophyta</taxon>
        <taxon>Tracheophyta</taxon>
        <taxon>Spermatophyta</taxon>
        <taxon>Magnoliopsida</taxon>
        <taxon>eudicotyledons</taxon>
        <taxon>Gunneridae</taxon>
        <taxon>Pentapetalae</taxon>
        <taxon>rosids</taxon>
        <taxon>fabids</taxon>
        <taxon>Fabales</taxon>
        <taxon>Fabaceae</taxon>
        <taxon>Papilionoideae</taxon>
        <taxon>50 kb inversion clade</taxon>
        <taxon>dalbergioids sensu lato</taxon>
        <taxon>Dalbergieae</taxon>
        <taxon>Pterocarpus clade</taxon>
        <taxon>Stylosanthes</taxon>
    </lineage>
</organism>
<comment type="caution">
    <text evidence="1">The sequence shown here is derived from an EMBL/GenBank/DDBJ whole genome shotgun (WGS) entry which is preliminary data.</text>
</comment>
<sequence>MKEIVQECVENDLRREAAARAGGNVVGIDKKVEGKRLGGKSTNDGRVKMEDAGSGRCQPLEDVGGGWGWLAEELDWELGNMFGFCNCNAVARAQGAVSEYHTAS</sequence>